<dbReference type="SUPFAM" id="SSF63829">
    <property type="entry name" value="Calcium-dependent phosphotriesterase"/>
    <property type="match status" value="1"/>
</dbReference>
<feature type="chain" id="PRO_5019563396" description="PNPLA domain-containing protein" evidence="11">
    <location>
        <begin position="20"/>
        <end position="1143"/>
    </location>
</feature>
<evidence type="ECO:0000259" key="12">
    <source>
        <dbReference type="PROSITE" id="PS51635"/>
    </source>
</evidence>
<keyword evidence="3" id="KW-0812">Transmembrane</keyword>
<keyword evidence="8" id="KW-0472">Membrane</keyword>
<keyword evidence="11" id="KW-0732">Signal</keyword>
<keyword evidence="14" id="KW-1185">Reference proteome</keyword>
<accession>A0A421DFQ9</accession>
<dbReference type="PANTHER" id="PTHR14226:SF10">
    <property type="entry name" value="TRIACYLGLYCEROL LIPASE 4-RELATED"/>
    <property type="match status" value="1"/>
</dbReference>
<gene>
    <name evidence="13" type="ORF">CFD26_100619</name>
</gene>
<comment type="subcellular location">
    <subcellularLocation>
        <location evidence="2">Membrane</location>
    </subcellularLocation>
</comment>
<organism evidence="13 14">
    <name type="scientific">Aspergillus turcosus</name>
    <dbReference type="NCBI Taxonomy" id="1245748"/>
    <lineage>
        <taxon>Eukaryota</taxon>
        <taxon>Fungi</taxon>
        <taxon>Dikarya</taxon>
        <taxon>Ascomycota</taxon>
        <taxon>Pezizomycotina</taxon>
        <taxon>Eurotiomycetes</taxon>
        <taxon>Eurotiomycetidae</taxon>
        <taxon>Eurotiales</taxon>
        <taxon>Aspergillaceae</taxon>
        <taxon>Aspergillus</taxon>
        <taxon>Aspergillus subgen. Fumigati</taxon>
    </lineage>
</organism>
<evidence type="ECO:0000256" key="10">
    <source>
        <dbReference type="SAM" id="MobiDB-lite"/>
    </source>
</evidence>
<dbReference type="PROSITE" id="PS51635">
    <property type="entry name" value="PNPLA"/>
    <property type="match status" value="1"/>
</dbReference>
<evidence type="ECO:0000313" key="13">
    <source>
        <dbReference type="EMBL" id="RLM00942.1"/>
    </source>
</evidence>
<feature type="short sequence motif" description="GXSXG" evidence="9">
    <location>
        <begin position="614"/>
        <end position="618"/>
    </location>
</feature>
<evidence type="ECO:0000256" key="7">
    <source>
        <dbReference type="ARBA" id="ARBA00023098"/>
    </source>
</evidence>
<evidence type="ECO:0000256" key="4">
    <source>
        <dbReference type="ARBA" id="ARBA00022801"/>
    </source>
</evidence>
<sequence length="1143" mass="125962">MFVSGELILVSTLISLASAASSAAISPTDLKVKQLANFGSSSWIENLAVRSSGEVLGTELLNPRIWQVDPDGRVQPIVVHSWAEGASAGKYDGVLGIAETRDDEFFVAVAGQYNESMMLLPNSTNYIFRVDFSTLKVSSTGEVLSNATVTKLTDLKGSQLVNGATTLNEDAILVSDSYNGWVYKVDVRTGVYDVIVDDPLMKKNYGAAPQGQIGVNGIKVFRGYLYWTNTDAGLLARIKINEDGKPCGASEIIASNLSGPDDFTLDENGAAYIALGTVNELGIVYPGGSNRTVAVGGPTAAKFGRQHGDHHRLYLSTHGGSNILSSGKSIYNGTISSPLFLLHSPNGWLALNVTPITMSLFHDSPIVQPKCHSGVKSRNQLNVSSTPARHRHILPKSISIPSLPSVVRSSLSWAGNTLNAYRDGASREQRKALTDVEDRKQILYLRMRNAVSYEEWRNCACELDELEDNNTWKQTFECTEYNPHLVQERLKQLEEARISCDVSRMLFLIRTSLSRDLGNMSNVALYRHSHVGTKDLIDRYITTALDTISTLVELSGKKCDALELRYMLDQLLAARQAFGRSALLFSGGATFGMNHIGVLKALYEAKMLPRIISGASAGSIVCAVFCTRTDDELPALLDTYAYGDFAVFDEEGKEENILQKTARFLKYGSFLDISQLAKVMRNWLGDITFQEAYNRTRRILNICVSSAGVYELPRLLNYITAPNVMIWSAVAVSCSVPLVFTPFVLMAKDPLTGEAVPWTDFHKQYIDGSVDGDLPMTRLSEMFNVNHFIVSQVNPHVVPFLPKDDGPSHGPTQTSSSPSWLHTVTHLAKEEILHRMTVLSDLGIFPTSLTKVASIMNQKYYGDINIYPEILYSNFPRILKNPTTEFMLQACLSGERATWPKLRQIRNHCAIELALDSAIQKMRVRVAFSPSLVDLRYHGLNGHSIESLDSSGGRGRMLNRRSSYDHEVERMERMRPNSGRPSTARVRRSHSVLFSEQSHTLSVIRSPEVGQEIHHQRDDRPSDLTVDGTYCIDSDYDQTDLSSPERPIPFQDSSWGSSAREQPGSRHGQQSPVRTRPSLSSAVSVTGSSVGASRRLSSAHSVDDASTRMSLSSKTMSPPRSLLQMTPTVQVGSTGSTTRHSYS</sequence>
<dbReference type="Gene3D" id="2.120.10.30">
    <property type="entry name" value="TolB, C-terminal domain"/>
    <property type="match status" value="1"/>
</dbReference>
<feature type="region of interest" description="Disordered" evidence="10">
    <location>
        <begin position="946"/>
        <end position="989"/>
    </location>
</feature>
<dbReference type="InterPro" id="IPR002641">
    <property type="entry name" value="PNPLA_dom"/>
</dbReference>
<feature type="compositionally biased region" description="Polar residues" evidence="10">
    <location>
        <begin position="1051"/>
        <end position="1060"/>
    </location>
</feature>
<feature type="compositionally biased region" description="Polar residues" evidence="10">
    <location>
        <begin position="1107"/>
        <end position="1143"/>
    </location>
</feature>
<evidence type="ECO:0000256" key="6">
    <source>
        <dbReference type="ARBA" id="ARBA00022989"/>
    </source>
</evidence>
<feature type="active site" description="Proton acceptor" evidence="9">
    <location>
        <position position="767"/>
    </location>
</feature>
<dbReference type="CDD" id="cd07230">
    <property type="entry name" value="Pat_TGL4-5_like"/>
    <property type="match status" value="1"/>
</dbReference>
<proteinExistence type="predicted"/>
<keyword evidence="7 9" id="KW-0443">Lipid metabolism</keyword>
<feature type="region of interest" description="Disordered" evidence="10">
    <location>
        <begin position="1005"/>
        <end position="1143"/>
    </location>
</feature>
<feature type="compositionally biased region" description="Low complexity" evidence="10">
    <location>
        <begin position="1078"/>
        <end position="1093"/>
    </location>
</feature>
<dbReference type="InterPro" id="IPR050301">
    <property type="entry name" value="NTE"/>
</dbReference>
<evidence type="ECO:0000256" key="2">
    <source>
        <dbReference type="ARBA" id="ARBA00004370"/>
    </source>
</evidence>
<keyword evidence="4 9" id="KW-0378">Hydrolase</keyword>
<comment type="caution">
    <text evidence="13">The sequence shown here is derived from an EMBL/GenBank/DDBJ whole genome shotgun (WGS) entry which is preliminary data.</text>
</comment>
<feature type="active site" description="Nucleophile" evidence="9">
    <location>
        <position position="616"/>
    </location>
</feature>
<evidence type="ECO:0000313" key="14">
    <source>
        <dbReference type="Proteomes" id="UP000215289"/>
    </source>
</evidence>
<dbReference type="GO" id="GO:0004806">
    <property type="term" value="F:triacylglycerol lipase activity"/>
    <property type="evidence" value="ECO:0007669"/>
    <property type="project" value="InterPro"/>
</dbReference>
<feature type="compositionally biased region" description="Basic and acidic residues" evidence="10">
    <location>
        <begin position="962"/>
        <end position="975"/>
    </location>
</feature>
<comment type="caution">
    <text evidence="9">Lacks conserved residue(s) required for the propagation of feature annotation.</text>
</comment>
<evidence type="ECO:0000256" key="5">
    <source>
        <dbReference type="ARBA" id="ARBA00022963"/>
    </source>
</evidence>
<dbReference type="Proteomes" id="UP000215289">
    <property type="component" value="Unassembled WGS sequence"/>
</dbReference>
<dbReference type="GO" id="GO:0016042">
    <property type="term" value="P:lipid catabolic process"/>
    <property type="evidence" value="ECO:0007669"/>
    <property type="project" value="UniProtKB-UniRule"/>
</dbReference>
<dbReference type="STRING" id="1245748.A0A421DFQ9"/>
<evidence type="ECO:0000256" key="3">
    <source>
        <dbReference type="ARBA" id="ARBA00022692"/>
    </source>
</evidence>
<keyword evidence="5 9" id="KW-0442">Lipid degradation</keyword>
<feature type="signal peptide" evidence="11">
    <location>
        <begin position="1"/>
        <end position="19"/>
    </location>
</feature>
<comment type="function">
    <text evidence="1">Probable lipid hydrolase.</text>
</comment>
<dbReference type="Gene3D" id="3.40.1090.10">
    <property type="entry name" value="Cytosolic phospholipase A2 catalytic domain"/>
    <property type="match status" value="1"/>
</dbReference>
<evidence type="ECO:0000256" key="11">
    <source>
        <dbReference type="SAM" id="SignalP"/>
    </source>
</evidence>
<feature type="domain" description="PNPLA" evidence="12">
    <location>
        <begin position="583"/>
        <end position="780"/>
    </location>
</feature>
<feature type="compositionally biased region" description="Basic and acidic residues" evidence="10">
    <location>
        <begin position="1011"/>
        <end position="1022"/>
    </location>
</feature>
<protein>
    <recommendedName>
        <fullName evidence="12">PNPLA domain-containing protein</fullName>
    </recommendedName>
</protein>
<dbReference type="Pfam" id="PF11815">
    <property type="entry name" value="DUF3336"/>
    <property type="match status" value="1"/>
</dbReference>
<dbReference type="EMBL" id="NIDN02000009">
    <property type="protein sequence ID" value="RLM00942.1"/>
    <property type="molecule type" value="Genomic_DNA"/>
</dbReference>
<dbReference type="PANTHER" id="PTHR14226">
    <property type="entry name" value="NEUROPATHY TARGET ESTERASE/SWISS CHEESE D.MELANOGASTER"/>
    <property type="match status" value="1"/>
</dbReference>
<dbReference type="GO" id="GO:0016020">
    <property type="term" value="C:membrane"/>
    <property type="evidence" value="ECO:0007669"/>
    <property type="project" value="UniProtKB-SubCell"/>
</dbReference>
<name>A0A421DFQ9_9EURO</name>
<evidence type="ECO:0000256" key="1">
    <source>
        <dbReference type="ARBA" id="ARBA00002682"/>
    </source>
</evidence>
<dbReference type="GO" id="GO:0006641">
    <property type="term" value="P:triglyceride metabolic process"/>
    <property type="evidence" value="ECO:0007669"/>
    <property type="project" value="UniProtKB-ARBA"/>
</dbReference>
<keyword evidence="6" id="KW-1133">Transmembrane helix</keyword>
<dbReference type="InterPro" id="IPR016035">
    <property type="entry name" value="Acyl_Trfase/lysoPLipase"/>
</dbReference>
<evidence type="ECO:0000256" key="8">
    <source>
        <dbReference type="ARBA" id="ARBA00023136"/>
    </source>
</evidence>
<evidence type="ECO:0000256" key="9">
    <source>
        <dbReference type="PROSITE-ProRule" id="PRU01161"/>
    </source>
</evidence>
<dbReference type="SUPFAM" id="SSF52151">
    <property type="entry name" value="FabD/lysophospholipase-like"/>
    <property type="match status" value="1"/>
</dbReference>
<dbReference type="AlphaFoldDB" id="A0A421DFQ9"/>
<dbReference type="InterPro" id="IPR021771">
    <property type="entry name" value="Triacylglycerol_lipase_N"/>
</dbReference>
<dbReference type="OrthoDB" id="10049244at2759"/>
<dbReference type="InterPro" id="IPR011042">
    <property type="entry name" value="6-blade_b-propeller_TolB-like"/>
</dbReference>
<dbReference type="Pfam" id="PF01734">
    <property type="entry name" value="Patatin"/>
    <property type="match status" value="1"/>
</dbReference>
<reference evidence="13 14" key="1">
    <citation type="submission" date="2018-08" db="EMBL/GenBank/DDBJ databases">
        <title>Draft genome sequences of two Aspergillus turcosus clinical strains isolated from bronchoalveolar lavage fluid: one azole-susceptible and the other azole-resistant.</title>
        <authorList>
            <person name="Parent-Michaud M."/>
            <person name="Dufresne P.J."/>
            <person name="Fournier E."/>
            <person name="Martineau C."/>
            <person name="Moreira S."/>
            <person name="Perkins V."/>
            <person name="De Repentigny L."/>
            <person name="Dufresne S.F."/>
        </authorList>
    </citation>
    <scope>NUCLEOTIDE SEQUENCE [LARGE SCALE GENOMIC DNA]</scope>
    <source>
        <strain evidence="13">HMR AF 1038</strain>
    </source>
</reference>